<dbReference type="Proteomes" id="UP001413721">
    <property type="component" value="Unassembled WGS sequence"/>
</dbReference>
<evidence type="ECO:0000313" key="2">
    <source>
        <dbReference type="Proteomes" id="UP001413721"/>
    </source>
</evidence>
<evidence type="ECO:0000313" key="1">
    <source>
        <dbReference type="EMBL" id="MEN2989193.1"/>
    </source>
</evidence>
<comment type="caution">
    <text evidence="1">The sequence shown here is derived from an EMBL/GenBank/DDBJ whole genome shotgun (WGS) entry which is preliminary data.</text>
</comment>
<reference evidence="1 2" key="1">
    <citation type="submission" date="2024-03" db="EMBL/GenBank/DDBJ databases">
        <title>High-quality draft genome sequencing of Tistrella sp. BH-R2-4.</title>
        <authorList>
            <person name="Dong C."/>
        </authorList>
    </citation>
    <scope>NUCLEOTIDE SEQUENCE [LARGE SCALE GENOMIC DNA]</scope>
    <source>
        <strain evidence="1 2">BH-R2-4</strain>
    </source>
</reference>
<gene>
    <name evidence="1" type="ORF">WG926_12835</name>
</gene>
<dbReference type="RefSeq" id="WP_345937470.1">
    <property type="nucleotide sequence ID" value="NZ_JBBKTW010000004.1"/>
</dbReference>
<keyword evidence="2" id="KW-1185">Reference proteome</keyword>
<dbReference type="EMBL" id="JBBKTW010000004">
    <property type="protein sequence ID" value="MEN2989193.1"/>
    <property type="molecule type" value="Genomic_DNA"/>
</dbReference>
<accession>A0ABU9YK73</accession>
<proteinExistence type="predicted"/>
<protein>
    <submittedName>
        <fullName evidence="1">Uncharacterized protein</fullName>
    </submittedName>
</protein>
<organism evidence="1 2">
    <name type="scientific">Tistrella arctica</name>
    <dbReference type="NCBI Taxonomy" id="3133430"/>
    <lineage>
        <taxon>Bacteria</taxon>
        <taxon>Pseudomonadati</taxon>
        <taxon>Pseudomonadota</taxon>
        <taxon>Alphaproteobacteria</taxon>
        <taxon>Geminicoccales</taxon>
        <taxon>Geminicoccaceae</taxon>
        <taxon>Tistrella</taxon>
    </lineage>
</organism>
<name>A0ABU9YK73_9PROT</name>
<sequence length="62" mass="6616">MITDIRTSFRARMPARAAMTCRPDIASRVSVSVSIARICRPVSAEAGTGAPVLRRQNLTGTA</sequence>